<comment type="caution">
    <text evidence="2">The sequence shown here is derived from an EMBL/GenBank/DDBJ whole genome shotgun (WGS) entry which is preliminary data.</text>
</comment>
<evidence type="ECO:0000313" key="2">
    <source>
        <dbReference type="EMBL" id="GGI26542.1"/>
    </source>
</evidence>
<dbReference type="RefSeq" id="WP_188414477.1">
    <property type="nucleotide sequence ID" value="NZ_BMDJ01000006.1"/>
</dbReference>
<feature type="signal peptide" evidence="1">
    <location>
        <begin position="1"/>
        <end position="35"/>
    </location>
</feature>
<evidence type="ECO:0000313" key="3">
    <source>
        <dbReference type="Proteomes" id="UP000645390"/>
    </source>
</evidence>
<name>A0ABQ2BHR6_9SPHI</name>
<organism evidence="2 3">
    <name type="scientific">Pedobacter mendelii</name>
    <dbReference type="NCBI Taxonomy" id="1908240"/>
    <lineage>
        <taxon>Bacteria</taxon>
        <taxon>Pseudomonadati</taxon>
        <taxon>Bacteroidota</taxon>
        <taxon>Sphingobacteriia</taxon>
        <taxon>Sphingobacteriales</taxon>
        <taxon>Sphingobacteriaceae</taxon>
        <taxon>Pedobacter</taxon>
    </lineage>
</organism>
<proteinExistence type="predicted"/>
<protein>
    <submittedName>
        <fullName evidence="2">Uncharacterized protein</fullName>
    </submittedName>
</protein>
<keyword evidence="1" id="KW-0732">Signal</keyword>
<reference evidence="3" key="1">
    <citation type="journal article" date="2019" name="Int. J. Syst. Evol. Microbiol.">
        <title>The Global Catalogue of Microorganisms (GCM) 10K type strain sequencing project: providing services to taxonomists for standard genome sequencing and annotation.</title>
        <authorList>
            <consortium name="The Broad Institute Genomics Platform"/>
            <consortium name="The Broad Institute Genome Sequencing Center for Infectious Disease"/>
            <person name="Wu L."/>
            <person name="Ma J."/>
        </authorList>
    </citation>
    <scope>NUCLEOTIDE SEQUENCE [LARGE SCALE GENOMIC DNA]</scope>
    <source>
        <strain evidence="3">CCM 8939</strain>
    </source>
</reference>
<gene>
    <name evidence="2" type="ORF">GCM10008119_23170</name>
</gene>
<keyword evidence="3" id="KW-1185">Reference proteome</keyword>
<sequence length="99" mass="10402">MEKFSKKKMMLKAGMPALALALSIWGLSNLNGAQANSQTQIRLRDVSAVSSSSQFAILDAKASEKTEIGVAETVSCSENGSECTVTYNGGTATINGKKQ</sequence>
<feature type="chain" id="PRO_5046536230" evidence="1">
    <location>
        <begin position="36"/>
        <end position="99"/>
    </location>
</feature>
<evidence type="ECO:0000256" key="1">
    <source>
        <dbReference type="SAM" id="SignalP"/>
    </source>
</evidence>
<dbReference type="EMBL" id="BMDJ01000006">
    <property type="protein sequence ID" value="GGI26542.1"/>
    <property type="molecule type" value="Genomic_DNA"/>
</dbReference>
<dbReference type="Proteomes" id="UP000645390">
    <property type="component" value="Unassembled WGS sequence"/>
</dbReference>
<accession>A0ABQ2BHR6</accession>